<dbReference type="Pfam" id="PF13148">
    <property type="entry name" value="DUF3987"/>
    <property type="match status" value="1"/>
</dbReference>
<sequence length="402" mass="46349">MARITENLSAEQELKELKKELTKIKDEIEREELFLKIAKQELRIEANKKNEIANHEEKPEKRYQTDDTTIEALSDLEVNNPNGILVFRDELVGLFAFLEKDGGLGKTFFLEGWNGTGSYQIDRIGRGKQFIPNHCLTVMGGIQPDKLIKYLEPAIKGLGNDGFIQRFQLLVYPDAETWEYVDRIPDKDARSAVHSIFEGIDELNEVSLYDIGANISDNYNKTPYFLFSDDAQNIFKEWMTWLHKEKIPNEEHPIIQEHLSKYPKLLAGLALLFHVIDGINLGSVGGVSKSAIEMAIEWCDYLETHARRIYGLVLHSSNFRASILANKLKIFPESDKWRTDGFSAREVFRKNWKSLTDMQNIYEALDILNDACWVHIEEVEATVKGGRPTKRYWINPKIYEMS</sequence>
<dbReference type="AlphaFoldDB" id="A0A150I3G9"/>
<comment type="caution">
    <text evidence="2">The sequence shown here is derived from an EMBL/GenBank/DDBJ whole genome shotgun (WGS) entry which is preliminary data.</text>
</comment>
<protein>
    <recommendedName>
        <fullName evidence="4">DUF3987 domain-containing protein</fullName>
    </recommendedName>
</protein>
<evidence type="ECO:0000313" key="3">
    <source>
        <dbReference type="Proteomes" id="UP000075680"/>
    </source>
</evidence>
<dbReference type="InterPro" id="IPR025048">
    <property type="entry name" value="DUF3987"/>
</dbReference>
<accession>A0A150I3G9</accession>
<evidence type="ECO:0000313" key="2">
    <source>
        <dbReference type="EMBL" id="KXZ74146.1"/>
    </source>
</evidence>
<keyword evidence="1" id="KW-0175">Coiled coil</keyword>
<evidence type="ECO:0008006" key="4">
    <source>
        <dbReference type="Google" id="ProtNLM"/>
    </source>
</evidence>
<dbReference type="EMBL" id="JRUE01000023">
    <property type="protein sequence ID" value="KXZ74146.1"/>
    <property type="molecule type" value="Genomic_DNA"/>
</dbReference>
<name>A0A150I3G9_9GAMM</name>
<evidence type="ECO:0000256" key="1">
    <source>
        <dbReference type="SAM" id="Coils"/>
    </source>
</evidence>
<gene>
    <name evidence="2" type="ORF">AVENLUH5627_00176</name>
</gene>
<dbReference type="Proteomes" id="UP000075680">
    <property type="component" value="Unassembled WGS sequence"/>
</dbReference>
<reference evidence="2 3" key="1">
    <citation type="journal article" date="2016" name="Sci. Rep.">
        <title>Genomic and phenotypic characterization of the species Acinetobacter venetianus.</title>
        <authorList>
            <person name="Fondi M."/>
            <person name="Maida I."/>
            <person name="Perrin E."/>
            <person name="Orlandini V."/>
            <person name="La Torre L."/>
            <person name="Bosi E."/>
            <person name="Negroni A."/>
            <person name="Zanaroli G."/>
            <person name="Fava F."/>
            <person name="Decorosi F."/>
            <person name="Giovannetti L."/>
            <person name="Viti C."/>
            <person name="Vaneechoutte M."/>
            <person name="Dijkshoorn L."/>
            <person name="Fani R."/>
        </authorList>
    </citation>
    <scope>NUCLEOTIDE SEQUENCE [LARGE SCALE GENOMIC DNA]</scope>
    <source>
        <strain evidence="2 3">LUH5627</strain>
    </source>
</reference>
<dbReference type="PATRIC" id="fig|52133.18.peg.182"/>
<dbReference type="RefSeq" id="WP_061517871.1">
    <property type="nucleotide sequence ID" value="NZ_JRUE01000023.1"/>
</dbReference>
<proteinExistence type="predicted"/>
<organism evidence="2 3">
    <name type="scientific">Acinetobacter venetianus</name>
    <dbReference type="NCBI Taxonomy" id="52133"/>
    <lineage>
        <taxon>Bacteria</taxon>
        <taxon>Pseudomonadati</taxon>
        <taxon>Pseudomonadota</taxon>
        <taxon>Gammaproteobacteria</taxon>
        <taxon>Moraxellales</taxon>
        <taxon>Moraxellaceae</taxon>
        <taxon>Acinetobacter</taxon>
    </lineage>
</organism>
<feature type="coiled-coil region" evidence="1">
    <location>
        <begin position="7"/>
        <end position="41"/>
    </location>
</feature>